<evidence type="ECO:0000313" key="2">
    <source>
        <dbReference type="Proteomes" id="UP000050640"/>
    </source>
</evidence>
<proteinExistence type="predicted"/>
<sequence>MHEMNKNTSVLLHMLSDDDKPKRKEKQGTKPESLLSTNTNLLLSLDLMSPIGKIRQRQPGPITSTPRISATVRSDLIYRSNRFDKLSHIHELKNNEMNFSVAHEKKQMKQKRYCFTSREKRTIFTRLQELIEVAVFLVVLWIDASPLQFEKREKRHDRQIAAAKDLHEVLFRIFCISNRNYLEKFLLDPKISGQEF</sequence>
<name>A0A0R3RGU9_9BILA</name>
<keyword evidence="2" id="KW-1185">Reference proteome</keyword>
<feature type="compositionally biased region" description="Polar residues" evidence="1">
    <location>
        <begin position="1"/>
        <end position="10"/>
    </location>
</feature>
<dbReference type="WBParaSite" id="EEL_0000064401-mRNA-1">
    <property type="protein sequence ID" value="EEL_0000064401-mRNA-1"/>
    <property type="gene ID" value="EEL_0000064401"/>
</dbReference>
<feature type="region of interest" description="Disordered" evidence="1">
    <location>
        <begin position="1"/>
        <end position="33"/>
    </location>
</feature>
<dbReference type="AlphaFoldDB" id="A0A0R3RGU9"/>
<evidence type="ECO:0000313" key="3">
    <source>
        <dbReference type="WBParaSite" id="EEL_0000064401-mRNA-1"/>
    </source>
</evidence>
<protein>
    <submittedName>
        <fullName evidence="3">BHLH domain-containing protein</fullName>
    </submittedName>
</protein>
<dbReference type="Proteomes" id="UP000050640">
    <property type="component" value="Unplaced"/>
</dbReference>
<organism evidence="2 3">
    <name type="scientific">Elaeophora elaphi</name>
    <dbReference type="NCBI Taxonomy" id="1147741"/>
    <lineage>
        <taxon>Eukaryota</taxon>
        <taxon>Metazoa</taxon>
        <taxon>Ecdysozoa</taxon>
        <taxon>Nematoda</taxon>
        <taxon>Chromadorea</taxon>
        <taxon>Rhabditida</taxon>
        <taxon>Spirurina</taxon>
        <taxon>Spiruromorpha</taxon>
        <taxon>Filarioidea</taxon>
        <taxon>Onchocercidae</taxon>
        <taxon>Elaeophora</taxon>
    </lineage>
</organism>
<accession>A0A0R3RGU9</accession>
<feature type="compositionally biased region" description="Basic and acidic residues" evidence="1">
    <location>
        <begin position="15"/>
        <end position="29"/>
    </location>
</feature>
<evidence type="ECO:0000256" key="1">
    <source>
        <dbReference type="SAM" id="MobiDB-lite"/>
    </source>
</evidence>
<reference evidence="3" key="1">
    <citation type="submission" date="2017-02" db="UniProtKB">
        <authorList>
            <consortium name="WormBaseParasite"/>
        </authorList>
    </citation>
    <scope>IDENTIFICATION</scope>
</reference>